<gene>
    <name evidence="3" type="ORF">A2V92_02350</name>
</gene>
<evidence type="ECO:0000313" key="4">
    <source>
        <dbReference type="Proteomes" id="UP000179344"/>
    </source>
</evidence>
<dbReference type="InterPro" id="IPR050415">
    <property type="entry name" value="MRET"/>
</dbReference>
<dbReference type="InterPro" id="IPR017938">
    <property type="entry name" value="Riboflavin_synthase-like_b-brl"/>
</dbReference>
<sequence length="323" mass="35368">MTAKVRILPTGHEFSVEGNESILDAALRAGLAMGYGCSNGNCGLCLGRVVSGEVRKIRHHDYILSAAEKAARRVLLCSNTAAIDAVIEAPEAHGARDIPRQQITAKVRGMQRLSTDIMLLHLQTPRSKRLQFLAGQHVSLGLGGGLVQDHPIASCPCDDRNLYFHIPRVPADPFADYIYTRLKNGADVAVDGPTGNFTLRGDASRPLLFVACEHGFAPIKSLLEQAMALETGQPLHLYWIARCEDGHYARNLCRSWADALDNFHFTPLPAPDDLLPVGMAEGLPEPGKYDVYVAGPEPMVGMAERFLLDRGCARRRLLVDRLR</sequence>
<dbReference type="GO" id="GO:0051537">
    <property type="term" value="F:2 iron, 2 sulfur cluster binding"/>
    <property type="evidence" value="ECO:0007669"/>
    <property type="project" value="InterPro"/>
</dbReference>
<comment type="caution">
    <text evidence="3">The sequence shown here is derived from an EMBL/GenBank/DDBJ whole genome shotgun (WGS) entry which is preliminary data.</text>
</comment>
<dbReference type="InterPro" id="IPR008333">
    <property type="entry name" value="Cbr1-like_FAD-bd_dom"/>
</dbReference>
<dbReference type="InterPro" id="IPR017927">
    <property type="entry name" value="FAD-bd_FR_type"/>
</dbReference>
<evidence type="ECO:0000259" key="2">
    <source>
        <dbReference type="PROSITE" id="PS51384"/>
    </source>
</evidence>
<dbReference type="Gene3D" id="2.40.30.10">
    <property type="entry name" value="Translation factors"/>
    <property type="match status" value="1"/>
</dbReference>
<dbReference type="GO" id="GO:0016491">
    <property type="term" value="F:oxidoreductase activity"/>
    <property type="evidence" value="ECO:0007669"/>
    <property type="project" value="InterPro"/>
</dbReference>
<dbReference type="PROSITE" id="PS00197">
    <property type="entry name" value="2FE2S_FER_1"/>
    <property type="match status" value="1"/>
</dbReference>
<dbReference type="InterPro" id="IPR036010">
    <property type="entry name" value="2Fe-2S_ferredoxin-like_sf"/>
</dbReference>
<dbReference type="PANTHER" id="PTHR47354">
    <property type="entry name" value="NADH OXIDOREDUCTASE HCR"/>
    <property type="match status" value="1"/>
</dbReference>
<protein>
    <recommendedName>
        <fullName evidence="5">2Fe-2S ferredoxin-type domain-containing protein</fullName>
    </recommendedName>
</protein>
<evidence type="ECO:0000313" key="3">
    <source>
        <dbReference type="EMBL" id="OGI45157.1"/>
    </source>
</evidence>
<dbReference type="InterPro" id="IPR006058">
    <property type="entry name" value="2Fe2S_fd_BS"/>
</dbReference>
<name>A0A1F6TJ40_9PROT</name>
<dbReference type="EMBL" id="MFST01000016">
    <property type="protein sequence ID" value="OGI45157.1"/>
    <property type="molecule type" value="Genomic_DNA"/>
</dbReference>
<evidence type="ECO:0008006" key="5">
    <source>
        <dbReference type="Google" id="ProtNLM"/>
    </source>
</evidence>
<dbReference type="Proteomes" id="UP000179344">
    <property type="component" value="Unassembled WGS sequence"/>
</dbReference>
<dbReference type="InterPro" id="IPR001433">
    <property type="entry name" value="OxRdtase_FAD/NAD-bd"/>
</dbReference>
<dbReference type="InterPro" id="IPR039261">
    <property type="entry name" value="FNR_nucleotide-bd"/>
</dbReference>
<accession>A0A1F6TJ40</accession>
<proteinExistence type="predicted"/>
<dbReference type="PROSITE" id="PS51384">
    <property type="entry name" value="FAD_FR"/>
    <property type="match status" value="1"/>
</dbReference>
<dbReference type="AlphaFoldDB" id="A0A1F6TJ40"/>
<feature type="domain" description="2Fe-2S ferredoxin-type" evidence="1">
    <location>
        <begin position="3"/>
        <end position="93"/>
    </location>
</feature>
<dbReference type="PANTHER" id="PTHR47354:SF5">
    <property type="entry name" value="PROTEIN RFBI"/>
    <property type="match status" value="1"/>
</dbReference>
<dbReference type="SUPFAM" id="SSF52343">
    <property type="entry name" value="Ferredoxin reductase-like, C-terminal NADP-linked domain"/>
    <property type="match status" value="1"/>
</dbReference>
<evidence type="ECO:0000259" key="1">
    <source>
        <dbReference type="PROSITE" id="PS51085"/>
    </source>
</evidence>
<dbReference type="Pfam" id="PF00111">
    <property type="entry name" value="Fer2"/>
    <property type="match status" value="1"/>
</dbReference>
<dbReference type="SUPFAM" id="SSF54292">
    <property type="entry name" value="2Fe-2S ferredoxin-like"/>
    <property type="match status" value="1"/>
</dbReference>
<dbReference type="Pfam" id="PF00175">
    <property type="entry name" value="NAD_binding_1"/>
    <property type="match status" value="1"/>
</dbReference>
<dbReference type="InterPro" id="IPR012675">
    <property type="entry name" value="Beta-grasp_dom_sf"/>
</dbReference>
<dbReference type="Gene3D" id="3.10.20.30">
    <property type="match status" value="1"/>
</dbReference>
<dbReference type="CDD" id="cd00207">
    <property type="entry name" value="fer2"/>
    <property type="match status" value="1"/>
</dbReference>
<dbReference type="PROSITE" id="PS51085">
    <property type="entry name" value="2FE2S_FER_2"/>
    <property type="match status" value="1"/>
</dbReference>
<dbReference type="InterPro" id="IPR001041">
    <property type="entry name" value="2Fe-2S_ferredoxin-type"/>
</dbReference>
<dbReference type="Gene3D" id="3.40.50.80">
    <property type="entry name" value="Nucleotide-binding domain of ferredoxin-NADP reductase (FNR) module"/>
    <property type="match status" value="1"/>
</dbReference>
<dbReference type="Pfam" id="PF00970">
    <property type="entry name" value="FAD_binding_6"/>
    <property type="match status" value="1"/>
</dbReference>
<dbReference type="PRINTS" id="PR00410">
    <property type="entry name" value="PHEHYDRXLASE"/>
</dbReference>
<reference evidence="3 4" key="1">
    <citation type="journal article" date="2016" name="Nat. Commun.">
        <title>Thousands of microbial genomes shed light on interconnected biogeochemical processes in an aquifer system.</title>
        <authorList>
            <person name="Anantharaman K."/>
            <person name="Brown C.T."/>
            <person name="Hug L.A."/>
            <person name="Sharon I."/>
            <person name="Castelle C.J."/>
            <person name="Probst A.J."/>
            <person name="Thomas B.C."/>
            <person name="Singh A."/>
            <person name="Wilkins M.J."/>
            <person name="Karaoz U."/>
            <person name="Brodie E.L."/>
            <person name="Williams K.H."/>
            <person name="Hubbard S.S."/>
            <person name="Banfield J.F."/>
        </authorList>
    </citation>
    <scope>NUCLEOTIDE SEQUENCE [LARGE SCALE GENOMIC DNA]</scope>
</reference>
<organism evidence="3 4">
    <name type="scientific">Candidatus Muproteobacteria bacterium RBG_16_65_31</name>
    <dbReference type="NCBI Taxonomy" id="1817759"/>
    <lineage>
        <taxon>Bacteria</taxon>
        <taxon>Pseudomonadati</taxon>
        <taxon>Pseudomonadota</taxon>
        <taxon>Candidatus Muproteobacteria</taxon>
    </lineage>
</organism>
<dbReference type="SUPFAM" id="SSF63380">
    <property type="entry name" value="Riboflavin synthase domain-like"/>
    <property type="match status" value="1"/>
</dbReference>
<feature type="domain" description="FAD-binding FR-type" evidence="2">
    <location>
        <begin position="100"/>
        <end position="200"/>
    </location>
</feature>